<keyword evidence="2" id="KW-1185">Reference proteome</keyword>
<name>A0ABY7JKD8_9BURK</name>
<gene>
    <name evidence="1" type="ORF">NB645_07700</name>
</gene>
<sequence length="252" mass="28053">MLSRTTAFISIAMLAILLSSCKKEPQAAPKNVIPAVSKAEPENKPKSKLDEIFTTEMFSSDLSSLEKLAGKPKSKFGNTREYKVGKCPLTVHTDGKSIGSIEMKVSPSCTFDISNIAPNLPKNTYAHKLTHGQFDTITNGGGQFMAECLGMWCGNAADPFVNHYWQAPRSDQFVEFMLETQLVSDKAINAASKWHDIMQKKEGDNFVMDTKFNCGKYDRDAHRLFKDIPITHIRVGYGIGDDVKKNFTDQCK</sequence>
<evidence type="ECO:0000313" key="1">
    <source>
        <dbReference type="EMBL" id="WAV96702.1"/>
    </source>
</evidence>
<reference evidence="1" key="1">
    <citation type="journal article" date="2022" name="Front. Microbiol.">
        <title>New perspectives on an old grouping: The genomic and phenotypic variability of Oxalobacter formigenes and the implications for calcium oxalate stone prevention.</title>
        <authorList>
            <person name="Chmiel J.A."/>
            <person name="Carr C."/>
            <person name="Stuivenberg G.A."/>
            <person name="Venema R."/>
            <person name="Chanyi R.M."/>
            <person name="Al K.F."/>
            <person name="Giguere D."/>
            <person name="Say H."/>
            <person name="Akouris P.P."/>
            <person name="Dominguez Romero S.A."/>
            <person name="Kwong A."/>
            <person name="Tai V."/>
            <person name="Koval S.F."/>
            <person name="Razvi H."/>
            <person name="Bjazevic J."/>
            <person name="Burton J.P."/>
        </authorList>
    </citation>
    <scope>NUCLEOTIDE SEQUENCE</scope>
    <source>
        <strain evidence="1">HOxNP-1</strain>
    </source>
</reference>
<dbReference type="EMBL" id="CP098248">
    <property type="protein sequence ID" value="WAV96702.1"/>
    <property type="molecule type" value="Genomic_DNA"/>
</dbReference>
<dbReference type="RefSeq" id="WP_269264180.1">
    <property type="nucleotide sequence ID" value="NZ_CP098248.1"/>
</dbReference>
<dbReference type="Proteomes" id="UP001164794">
    <property type="component" value="Chromosome"/>
</dbReference>
<proteinExistence type="predicted"/>
<organism evidence="1 2">
    <name type="scientific">Oxalobacter aliiformigenes</name>
    <dbReference type="NCBI Taxonomy" id="2946593"/>
    <lineage>
        <taxon>Bacteria</taxon>
        <taxon>Pseudomonadati</taxon>
        <taxon>Pseudomonadota</taxon>
        <taxon>Betaproteobacteria</taxon>
        <taxon>Burkholderiales</taxon>
        <taxon>Oxalobacteraceae</taxon>
        <taxon>Oxalobacter</taxon>
    </lineage>
</organism>
<evidence type="ECO:0000313" key="2">
    <source>
        <dbReference type="Proteomes" id="UP001164794"/>
    </source>
</evidence>
<dbReference type="PROSITE" id="PS51257">
    <property type="entry name" value="PROKAR_LIPOPROTEIN"/>
    <property type="match status" value="1"/>
</dbReference>
<protein>
    <submittedName>
        <fullName evidence="1">Uncharacterized protein</fullName>
    </submittedName>
</protein>
<accession>A0ABY7JKD8</accession>